<comment type="caution">
    <text evidence="4">The sequence shown here is derived from an EMBL/GenBank/DDBJ whole genome shotgun (WGS) entry which is preliminary data.</text>
</comment>
<gene>
    <name evidence="4" type="ORF">GCM10009069_15750</name>
</gene>
<dbReference type="EMBL" id="BMZH01000005">
    <property type="protein sequence ID" value="GHA93523.1"/>
    <property type="molecule type" value="Genomic_DNA"/>
</dbReference>
<dbReference type="SMART" id="SM00116">
    <property type="entry name" value="CBS"/>
    <property type="match status" value="2"/>
</dbReference>
<keyword evidence="4" id="KW-0808">Transferase</keyword>
<evidence type="ECO:0000256" key="1">
    <source>
        <dbReference type="ARBA" id="ARBA00023122"/>
    </source>
</evidence>
<dbReference type="PROSITE" id="PS51371">
    <property type="entry name" value="CBS"/>
    <property type="match status" value="2"/>
</dbReference>
<dbReference type="Pfam" id="PF00571">
    <property type="entry name" value="CBS"/>
    <property type="match status" value="2"/>
</dbReference>
<evidence type="ECO:0000256" key="2">
    <source>
        <dbReference type="PROSITE-ProRule" id="PRU00703"/>
    </source>
</evidence>
<evidence type="ECO:0000313" key="4">
    <source>
        <dbReference type="EMBL" id="GHA93523.1"/>
    </source>
</evidence>
<dbReference type="InterPro" id="IPR046342">
    <property type="entry name" value="CBS_dom_sf"/>
</dbReference>
<keyword evidence="1 2" id="KW-0129">CBS domain</keyword>
<proteinExistence type="predicted"/>
<dbReference type="PANTHER" id="PTHR43080">
    <property type="entry name" value="CBS DOMAIN-CONTAINING PROTEIN CBSX3, MITOCHONDRIAL"/>
    <property type="match status" value="1"/>
</dbReference>
<dbReference type="SUPFAM" id="SSF54631">
    <property type="entry name" value="CBS-domain pair"/>
    <property type="match status" value="1"/>
</dbReference>
<feature type="domain" description="CBS" evidence="3">
    <location>
        <begin position="7"/>
        <end position="66"/>
    </location>
</feature>
<dbReference type="AlphaFoldDB" id="A0A8J3CQW0"/>
<dbReference type="Proteomes" id="UP000634004">
    <property type="component" value="Unassembled WGS sequence"/>
</dbReference>
<keyword evidence="4" id="KW-0418">Kinase</keyword>
<accession>A0A8J3CQW0</accession>
<feature type="domain" description="CBS" evidence="3">
    <location>
        <begin position="79"/>
        <end position="134"/>
    </location>
</feature>
<dbReference type="RefSeq" id="WP_189497156.1">
    <property type="nucleotide sequence ID" value="NZ_BMZH01000005.1"/>
</dbReference>
<evidence type="ECO:0000259" key="3">
    <source>
        <dbReference type="PROSITE" id="PS51371"/>
    </source>
</evidence>
<reference evidence="4" key="2">
    <citation type="submission" date="2020-09" db="EMBL/GenBank/DDBJ databases">
        <authorList>
            <person name="Sun Q."/>
            <person name="Kim S."/>
        </authorList>
    </citation>
    <scope>NUCLEOTIDE SEQUENCE</scope>
    <source>
        <strain evidence="4">KCTC 32513</strain>
    </source>
</reference>
<evidence type="ECO:0000313" key="5">
    <source>
        <dbReference type="Proteomes" id="UP000634004"/>
    </source>
</evidence>
<dbReference type="Gene3D" id="3.10.580.10">
    <property type="entry name" value="CBS-domain"/>
    <property type="match status" value="1"/>
</dbReference>
<reference evidence="4" key="1">
    <citation type="journal article" date="2014" name="Int. J. Syst. Evol. Microbiol.">
        <title>Complete genome sequence of Corynebacterium casei LMG S-19264T (=DSM 44701T), isolated from a smear-ripened cheese.</title>
        <authorList>
            <consortium name="US DOE Joint Genome Institute (JGI-PGF)"/>
            <person name="Walter F."/>
            <person name="Albersmeier A."/>
            <person name="Kalinowski J."/>
            <person name="Ruckert C."/>
        </authorList>
    </citation>
    <scope>NUCLEOTIDE SEQUENCE</scope>
    <source>
        <strain evidence="4">KCTC 32513</strain>
    </source>
</reference>
<protein>
    <submittedName>
        <fullName evidence="4">Histidine kinase</fullName>
    </submittedName>
</protein>
<organism evidence="4 5">
    <name type="scientific">Algimonas arctica</name>
    <dbReference type="NCBI Taxonomy" id="1479486"/>
    <lineage>
        <taxon>Bacteria</taxon>
        <taxon>Pseudomonadati</taxon>
        <taxon>Pseudomonadota</taxon>
        <taxon>Alphaproteobacteria</taxon>
        <taxon>Maricaulales</taxon>
        <taxon>Robiginitomaculaceae</taxon>
        <taxon>Algimonas</taxon>
    </lineage>
</organism>
<dbReference type="InterPro" id="IPR000644">
    <property type="entry name" value="CBS_dom"/>
</dbReference>
<name>A0A8J3CQW0_9PROT</name>
<dbReference type="PANTHER" id="PTHR43080:SF2">
    <property type="entry name" value="CBS DOMAIN-CONTAINING PROTEIN"/>
    <property type="match status" value="1"/>
</dbReference>
<sequence>MDLQTLITENSLTLVSCVPSNFIDEAIETMVTGKKNAVAVVDSDGRIAGILTDHDIMRAIYGQQDNAGTVYSEHVSKWMTATVVTAPPETSMSASLDLMGKHHIRHLVVAQEGKPVAIVSIRDILRKLHDEKALENSILRDIAIAARASFAA</sequence>
<dbReference type="GO" id="GO:0016301">
    <property type="term" value="F:kinase activity"/>
    <property type="evidence" value="ECO:0007669"/>
    <property type="project" value="UniProtKB-KW"/>
</dbReference>
<dbReference type="InterPro" id="IPR051257">
    <property type="entry name" value="Diverse_CBS-Domain"/>
</dbReference>
<keyword evidence="5" id="KW-1185">Reference proteome</keyword>